<dbReference type="KEGG" id="salh:HMF8227_00976"/>
<dbReference type="PANTHER" id="PTHR43861">
    <property type="entry name" value="TRANS-ACONITATE 2-METHYLTRANSFERASE-RELATED"/>
    <property type="match status" value="1"/>
</dbReference>
<protein>
    <submittedName>
        <fullName evidence="1">2-polyprenyl-6-hydroxyphenol methylase</fullName>
        <ecNumber evidence="1">2.1.1.222</ecNumber>
        <ecNumber evidence="1">2.1.1.64</ecNumber>
    </submittedName>
</protein>
<dbReference type="InterPro" id="IPR029063">
    <property type="entry name" value="SAM-dependent_MTases_sf"/>
</dbReference>
<dbReference type="GO" id="GO:0061542">
    <property type="term" value="F:3-demethylubiquinol 3-O-methyltransferase activity"/>
    <property type="evidence" value="ECO:0007669"/>
    <property type="project" value="UniProtKB-EC"/>
</dbReference>
<dbReference type="GO" id="GO:0032259">
    <property type="term" value="P:methylation"/>
    <property type="evidence" value="ECO:0007669"/>
    <property type="project" value="UniProtKB-KW"/>
</dbReference>
<dbReference type="Proteomes" id="UP000245728">
    <property type="component" value="Chromosome"/>
</dbReference>
<dbReference type="Gene3D" id="3.40.50.150">
    <property type="entry name" value="Vaccinia Virus protein VP39"/>
    <property type="match status" value="1"/>
</dbReference>
<name>A0A2S2E1J0_9ALTE</name>
<dbReference type="CDD" id="cd02440">
    <property type="entry name" value="AdoMet_MTases"/>
    <property type="match status" value="1"/>
</dbReference>
<keyword evidence="1" id="KW-0489">Methyltransferase</keyword>
<sequence>MSRAPEELGSTARKIVDTAQEHLSSESILLDVGCGTGDLTIAIAESVASVHAIDSSPGMIEVAKVRANQQGAINADFAQGDLAAAANPGGVFTAVTVFNVLHYIEDVPETVRQIEKTLAPGGLFLSSTACLGERRSFLGALTWILTRLRIMPETHFFKQADLVDMITREGFEIFAKKKLSPLPEYFIVARKTA</sequence>
<evidence type="ECO:0000313" key="1">
    <source>
        <dbReference type="EMBL" id="AWL11469.1"/>
    </source>
</evidence>
<dbReference type="EMBL" id="CP029347">
    <property type="protein sequence ID" value="AWL11469.1"/>
    <property type="molecule type" value="Genomic_DNA"/>
</dbReference>
<organism evidence="1 2">
    <name type="scientific">Saliniradius amylolyticus</name>
    <dbReference type="NCBI Taxonomy" id="2183582"/>
    <lineage>
        <taxon>Bacteria</taxon>
        <taxon>Pseudomonadati</taxon>
        <taxon>Pseudomonadota</taxon>
        <taxon>Gammaproteobacteria</taxon>
        <taxon>Alteromonadales</taxon>
        <taxon>Alteromonadaceae</taxon>
        <taxon>Saliniradius</taxon>
    </lineage>
</organism>
<gene>
    <name evidence="1" type="ORF">HMF8227_00976</name>
</gene>
<dbReference type="AlphaFoldDB" id="A0A2S2E1J0"/>
<dbReference type="Pfam" id="PF13489">
    <property type="entry name" value="Methyltransf_23"/>
    <property type="match status" value="1"/>
</dbReference>
<dbReference type="EC" id="2.1.1.64" evidence="1"/>
<dbReference type="SUPFAM" id="SSF53335">
    <property type="entry name" value="S-adenosyl-L-methionine-dependent methyltransferases"/>
    <property type="match status" value="1"/>
</dbReference>
<keyword evidence="1" id="KW-0808">Transferase</keyword>
<keyword evidence="2" id="KW-1185">Reference proteome</keyword>
<proteinExistence type="predicted"/>
<reference evidence="1 2" key="1">
    <citation type="submission" date="2018-05" db="EMBL/GenBank/DDBJ databases">
        <title>Salinimonas sp. HMF8227 Genome sequencing and assembly.</title>
        <authorList>
            <person name="Kang H."/>
            <person name="Kang J."/>
            <person name="Cha I."/>
            <person name="Kim H."/>
            <person name="Joh K."/>
        </authorList>
    </citation>
    <scope>NUCLEOTIDE SEQUENCE [LARGE SCALE GENOMIC DNA]</scope>
    <source>
        <strain evidence="1 2">HMF8227</strain>
    </source>
</reference>
<accession>A0A2S2E1J0</accession>
<dbReference type="GO" id="GO:0102208">
    <property type="term" value="F:2-polyprenyl-6-hydroxyphenol methylase activity"/>
    <property type="evidence" value="ECO:0007669"/>
    <property type="project" value="UniProtKB-EC"/>
</dbReference>
<dbReference type="EC" id="2.1.1.222" evidence="1"/>
<evidence type="ECO:0000313" key="2">
    <source>
        <dbReference type="Proteomes" id="UP000245728"/>
    </source>
</evidence>